<evidence type="ECO:0000256" key="2">
    <source>
        <dbReference type="ARBA" id="ARBA00001966"/>
    </source>
</evidence>
<keyword evidence="18" id="KW-1133">Transmembrane helix</keyword>
<evidence type="ECO:0000256" key="4">
    <source>
        <dbReference type="ARBA" id="ARBA00012438"/>
    </source>
</evidence>
<dbReference type="SUPFAM" id="SSF55874">
    <property type="entry name" value="ATPase domain of HSP90 chaperone/DNA topoisomerase II/histidine kinase"/>
    <property type="match status" value="1"/>
</dbReference>
<evidence type="ECO:0000256" key="7">
    <source>
        <dbReference type="ARBA" id="ARBA00022490"/>
    </source>
</evidence>
<evidence type="ECO:0000256" key="13">
    <source>
        <dbReference type="ARBA" id="ARBA00023014"/>
    </source>
</evidence>
<keyword evidence="16" id="KW-0175">Coiled coil</keyword>
<comment type="cofactor">
    <cofactor evidence="2">
        <name>[4Fe-4S] cluster</name>
        <dbReference type="ChEBI" id="CHEBI:49883"/>
    </cofactor>
</comment>
<keyword evidence="10 20" id="KW-0418">Kinase</keyword>
<comment type="subcellular location">
    <subcellularLocation>
        <location evidence="3">Cytoplasm</location>
    </subcellularLocation>
</comment>
<keyword evidence="12" id="KW-0902">Two-component regulatory system</keyword>
<feature type="region of interest" description="Disordered" evidence="17">
    <location>
        <begin position="354"/>
        <end position="386"/>
    </location>
</feature>
<reference evidence="20 21" key="1">
    <citation type="submission" date="2024-10" db="EMBL/GenBank/DDBJ databases">
        <title>The Natural Products Discovery Center: Release of the First 8490 Sequenced Strains for Exploring Actinobacteria Biosynthetic Diversity.</title>
        <authorList>
            <person name="Kalkreuter E."/>
            <person name="Kautsar S.A."/>
            <person name="Yang D."/>
            <person name="Bader C.D."/>
            <person name="Teijaro C.N."/>
            <person name="Fluegel L."/>
            <person name="Davis C.M."/>
            <person name="Simpson J.R."/>
            <person name="Lauterbach L."/>
            <person name="Steele A.D."/>
            <person name="Gui C."/>
            <person name="Meng S."/>
            <person name="Li G."/>
            <person name="Viehrig K."/>
            <person name="Ye F."/>
            <person name="Su P."/>
            <person name="Kiefer A.F."/>
            <person name="Nichols A."/>
            <person name="Cepeda A.J."/>
            <person name="Yan W."/>
            <person name="Fan B."/>
            <person name="Jiang Y."/>
            <person name="Adhikari A."/>
            <person name="Zheng C.-J."/>
            <person name="Schuster L."/>
            <person name="Cowan T.M."/>
            <person name="Smanski M.J."/>
            <person name="Chevrette M.G."/>
            <person name="De Carvalho L.P.S."/>
            <person name="Shen B."/>
        </authorList>
    </citation>
    <scope>NUCLEOTIDE SEQUENCE [LARGE SCALE GENOMIC DNA]</scope>
    <source>
        <strain evidence="20 21">NPDC051599</strain>
    </source>
</reference>
<evidence type="ECO:0000256" key="8">
    <source>
        <dbReference type="ARBA" id="ARBA00022679"/>
    </source>
</evidence>
<feature type="transmembrane region" description="Helical" evidence="18">
    <location>
        <begin position="124"/>
        <end position="141"/>
    </location>
</feature>
<comment type="function">
    <text evidence="14">Member of the two-component regulatory system NreB/NreC involved in the control of dissimilatory nitrate/nitrite reduction in response to oxygen. NreB functions as a direct oxygen sensor histidine kinase which is autophosphorylated, in the absence of oxygen, probably at the conserved histidine residue, and transfers its phosphate group probably to a conserved aspartate residue of NreC. NreB/NreC activates the expression of the nitrate (narGHJI) and nitrite (nir) reductase operons, as well as the putative nitrate transporter gene narT.</text>
</comment>
<dbReference type="Proteomes" id="UP001612415">
    <property type="component" value="Unassembled WGS sequence"/>
</dbReference>
<dbReference type="Pfam" id="PF02518">
    <property type="entry name" value="HATPase_c"/>
    <property type="match status" value="1"/>
</dbReference>
<evidence type="ECO:0000256" key="17">
    <source>
        <dbReference type="SAM" id="MobiDB-lite"/>
    </source>
</evidence>
<evidence type="ECO:0000256" key="16">
    <source>
        <dbReference type="SAM" id="Coils"/>
    </source>
</evidence>
<dbReference type="InterPro" id="IPR003594">
    <property type="entry name" value="HATPase_dom"/>
</dbReference>
<feature type="transmembrane region" description="Helical" evidence="18">
    <location>
        <begin position="147"/>
        <end position="165"/>
    </location>
</feature>
<dbReference type="Pfam" id="PF07730">
    <property type="entry name" value="HisKA_3"/>
    <property type="match status" value="1"/>
</dbReference>
<dbReference type="PIRSF" id="PIRSF037434">
    <property type="entry name" value="STHK_ChrS"/>
    <property type="match status" value="1"/>
</dbReference>
<dbReference type="InterPro" id="IPR017205">
    <property type="entry name" value="Sig_transdc_His_kinase_ChrS"/>
</dbReference>
<dbReference type="EMBL" id="JBITDC010000002">
    <property type="protein sequence ID" value="MFI5674456.1"/>
    <property type="molecule type" value="Genomic_DNA"/>
</dbReference>
<evidence type="ECO:0000256" key="1">
    <source>
        <dbReference type="ARBA" id="ARBA00000085"/>
    </source>
</evidence>
<name>A0ABW7XWI2_STRCE</name>
<evidence type="ECO:0000256" key="15">
    <source>
        <dbReference type="ARBA" id="ARBA00030800"/>
    </source>
</evidence>
<dbReference type="InterPro" id="IPR036890">
    <property type="entry name" value="HATPase_C_sf"/>
</dbReference>
<dbReference type="PROSITE" id="PS50109">
    <property type="entry name" value="HIS_KIN"/>
    <property type="match status" value="1"/>
</dbReference>
<feature type="domain" description="Histidine kinase" evidence="19">
    <location>
        <begin position="209"/>
        <end position="423"/>
    </location>
</feature>
<dbReference type="PRINTS" id="PR00344">
    <property type="entry name" value="BCTRLSENSOR"/>
</dbReference>
<organism evidence="20 21">
    <name type="scientific">Streptomyces cellulosae</name>
    <dbReference type="NCBI Taxonomy" id="1968"/>
    <lineage>
        <taxon>Bacteria</taxon>
        <taxon>Bacillati</taxon>
        <taxon>Actinomycetota</taxon>
        <taxon>Actinomycetes</taxon>
        <taxon>Kitasatosporales</taxon>
        <taxon>Streptomycetaceae</taxon>
        <taxon>Streptomyces</taxon>
    </lineage>
</organism>
<keyword evidence="6" id="KW-0004">4Fe-4S</keyword>
<gene>
    <name evidence="20" type="ORF">ACIA8P_07285</name>
</gene>
<proteinExistence type="predicted"/>
<evidence type="ECO:0000256" key="18">
    <source>
        <dbReference type="SAM" id="Phobius"/>
    </source>
</evidence>
<dbReference type="InterPro" id="IPR005467">
    <property type="entry name" value="His_kinase_dom"/>
</dbReference>
<keyword evidence="21" id="KW-1185">Reference proteome</keyword>
<dbReference type="CDD" id="cd16917">
    <property type="entry name" value="HATPase_UhpB-NarQ-NarX-like"/>
    <property type="match status" value="1"/>
</dbReference>
<feature type="transmembrane region" description="Helical" evidence="18">
    <location>
        <begin position="21"/>
        <end position="40"/>
    </location>
</feature>
<keyword evidence="13" id="KW-0411">Iron-sulfur</keyword>
<comment type="catalytic activity">
    <reaction evidence="1">
        <text>ATP + protein L-histidine = ADP + protein N-phospho-L-histidine.</text>
        <dbReference type="EC" id="2.7.13.3"/>
    </reaction>
</comment>
<evidence type="ECO:0000256" key="5">
    <source>
        <dbReference type="ARBA" id="ARBA00017322"/>
    </source>
</evidence>
<dbReference type="GO" id="GO:0016301">
    <property type="term" value="F:kinase activity"/>
    <property type="evidence" value="ECO:0007669"/>
    <property type="project" value="UniProtKB-KW"/>
</dbReference>
<evidence type="ECO:0000259" key="19">
    <source>
        <dbReference type="PROSITE" id="PS50109"/>
    </source>
</evidence>
<feature type="transmembrane region" description="Helical" evidence="18">
    <location>
        <begin position="46"/>
        <end position="67"/>
    </location>
</feature>
<sequence length="437" mass="47129">MADRDPARSTPSTRGTRLAPGRIPHFVLFTVVGAALVRLARLQSALCWHIVIVSGLLAVGYATGLVLWKRLGPRVRRSWVTALLLLWTVLMLLAPPPLTGAYAWCAVPVACVALRALGQRSATAVLVAITVVLIGRLTRTGGFDPELVLIPVAAVWGTVSLYRALQRDAVQRRRLLEELEGTRHILAEEQRRAGVLKERERIARDLHDTLAQELAGNLMLLHAAERDLTERPDAARARMRAAADGLDAGLAETRRIIRDLTPTTIAEAGLEGSLRLLCERAQQEGTAARVRFRAVGTERPELDAQSATTLFRVAQSMLANVREHAQARNLLVTLHQHQDRVELELSDDGVGFVPSQAGGSRITGSRAGDSQAGGSRTGGASLSDRGLGLPAARARLREYGGDLDVGSVPGRGTRVRARLPARPPVGPRLPVSSVMAR</sequence>
<comment type="caution">
    <text evidence="20">The sequence shown here is derived from an EMBL/GenBank/DDBJ whole genome shotgun (WGS) entry which is preliminary data.</text>
</comment>
<dbReference type="InterPro" id="IPR050482">
    <property type="entry name" value="Sensor_HK_TwoCompSys"/>
</dbReference>
<feature type="region of interest" description="Disordered" evidence="17">
    <location>
        <begin position="417"/>
        <end position="437"/>
    </location>
</feature>
<evidence type="ECO:0000313" key="20">
    <source>
        <dbReference type="EMBL" id="MFI5674456.1"/>
    </source>
</evidence>
<dbReference type="InterPro" id="IPR004358">
    <property type="entry name" value="Sig_transdc_His_kin-like_C"/>
</dbReference>
<dbReference type="RefSeq" id="WP_398655384.1">
    <property type="nucleotide sequence ID" value="NZ_JBITDC010000002.1"/>
</dbReference>
<keyword evidence="9" id="KW-0479">Metal-binding</keyword>
<evidence type="ECO:0000256" key="14">
    <source>
        <dbReference type="ARBA" id="ARBA00024827"/>
    </source>
</evidence>
<evidence type="ECO:0000256" key="3">
    <source>
        <dbReference type="ARBA" id="ARBA00004496"/>
    </source>
</evidence>
<keyword evidence="8" id="KW-0808">Transferase</keyword>
<evidence type="ECO:0000256" key="9">
    <source>
        <dbReference type="ARBA" id="ARBA00022723"/>
    </source>
</evidence>
<dbReference type="Gene3D" id="3.30.565.10">
    <property type="entry name" value="Histidine kinase-like ATPase, C-terminal domain"/>
    <property type="match status" value="1"/>
</dbReference>
<keyword evidence="18" id="KW-0812">Transmembrane</keyword>
<evidence type="ECO:0000256" key="6">
    <source>
        <dbReference type="ARBA" id="ARBA00022485"/>
    </source>
</evidence>
<dbReference type="PANTHER" id="PTHR24421">
    <property type="entry name" value="NITRATE/NITRITE SENSOR PROTEIN NARX-RELATED"/>
    <property type="match status" value="1"/>
</dbReference>
<keyword evidence="11" id="KW-0408">Iron</keyword>
<evidence type="ECO:0000313" key="21">
    <source>
        <dbReference type="Proteomes" id="UP001612415"/>
    </source>
</evidence>
<keyword evidence="18" id="KW-0472">Membrane</keyword>
<evidence type="ECO:0000256" key="12">
    <source>
        <dbReference type="ARBA" id="ARBA00023012"/>
    </source>
</evidence>
<dbReference type="PANTHER" id="PTHR24421:SF62">
    <property type="entry name" value="SENSORY TRANSDUCTION HISTIDINE KINASE"/>
    <property type="match status" value="1"/>
</dbReference>
<keyword evidence="7" id="KW-0963">Cytoplasm</keyword>
<dbReference type="InterPro" id="IPR011712">
    <property type="entry name" value="Sig_transdc_His_kin_sub3_dim/P"/>
</dbReference>
<feature type="coiled-coil region" evidence="16">
    <location>
        <begin position="162"/>
        <end position="192"/>
    </location>
</feature>
<accession>A0ABW7XWI2</accession>
<evidence type="ECO:0000256" key="11">
    <source>
        <dbReference type="ARBA" id="ARBA00023004"/>
    </source>
</evidence>
<protein>
    <recommendedName>
        <fullName evidence="5">Oxygen sensor histidine kinase NreB</fullName>
        <ecNumber evidence="4">2.7.13.3</ecNumber>
    </recommendedName>
    <alternativeName>
        <fullName evidence="15">Nitrogen regulation protein B</fullName>
    </alternativeName>
</protein>
<dbReference type="EC" id="2.7.13.3" evidence="4"/>
<feature type="transmembrane region" description="Helical" evidence="18">
    <location>
        <begin position="79"/>
        <end position="95"/>
    </location>
</feature>
<evidence type="ECO:0000256" key="10">
    <source>
        <dbReference type="ARBA" id="ARBA00022777"/>
    </source>
</evidence>
<dbReference type="Gene3D" id="1.20.5.1930">
    <property type="match status" value="1"/>
</dbReference>